<dbReference type="EMBL" id="ML977140">
    <property type="protein sequence ID" value="KAF1991242.1"/>
    <property type="molecule type" value="Genomic_DNA"/>
</dbReference>
<dbReference type="Proteomes" id="UP000800041">
    <property type="component" value="Unassembled WGS sequence"/>
</dbReference>
<name>A0A6G1HDW3_9PEZI</name>
<protein>
    <submittedName>
        <fullName evidence="1">Uncharacterized protein</fullName>
    </submittedName>
</protein>
<dbReference type="AlphaFoldDB" id="A0A6G1HDW3"/>
<gene>
    <name evidence="1" type="ORF">K402DRAFT_173848</name>
</gene>
<sequence>MRRPIYEPKVGFTGLCNHTAYATSSCCSALFIAPISVVEETPTRQIHYKATFSSRVEAAYFSKCSRLLNASRQYTPIRPFHQSSIYTTLLFRFWK</sequence>
<organism evidence="1 2">
    <name type="scientific">Aulographum hederae CBS 113979</name>
    <dbReference type="NCBI Taxonomy" id="1176131"/>
    <lineage>
        <taxon>Eukaryota</taxon>
        <taxon>Fungi</taxon>
        <taxon>Dikarya</taxon>
        <taxon>Ascomycota</taxon>
        <taxon>Pezizomycotina</taxon>
        <taxon>Dothideomycetes</taxon>
        <taxon>Pleosporomycetidae</taxon>
        <taxon>Aulographales</taxon>
        <taxon>Aulographaceae</taxon>
    </lineage>
</organism>
<dbReference type="PROSITE" id="PS51257">
    <property type="entry name" value="PROKAR_LIPOPROTEIN"/>
    <property type="match status" value="1"/>
</dbReference>
<evidence type="ECO:0000313" key="2">
    <source>
        <dbReference type="Proteomes" id="UP000800041"/>
    </source>
</evidence>
<proteinExistence type="predicted"/>
<reference evidence="1" key="1">
    <citation type="journal article" date="2020" name="Stud. Mycol.">
        <title>101 Dothideomycetes genomes: a test case for predicting lifestyles and emergence of pathogens.</title>
        <authorList>
            <person name="Haridas S."/>
            <person name="Albert R."/>
            <person name="Binder M."/>
            <person name="Bloem J."/>
            <person name="Labutti K."/>
            <person name="Salamov A."/>
            <person name="Andreopoulos B."/>
            <person name="Baker S."/>
            <person name="Barry K."/>
            <person name="Bills G."/>
            <person name="Bluhm B."/>
            <person name="Cannon C."/>
            <person name="Castanera R."/>
            <person name="Culley D."/>
            <person name="Daum C."/>
            <person name="Ezra D."/>
            <person name="Gonzalez J."/>
            <person name="Henrissat B."/>
            <person name="Kuo A."/>
            <person name="Liang C."/>
            <person name="Lipzen A."/>
            <person name="Lutzoni F."/>
            <person name="Magnuson J."/>
            <person name="Mondo S."/>
            <person name="Nolan M."/>
            <person name="Ohm R."/>
            <person name="Pangilinan J."/>
            <person name="Park H.-J."/>
            <person name="Ramirez L."/>
            <person name="Alfaro M."/>
            <person name="Sun H."/>
            <person name="Tritt A."/>
            <person name="Yoshinaga Y."/>
            <person name="Zwiers L.-H."/>
            <person name="Turgeon B."/>
            <person name="Goodwin S."/>
            <person name="Spatafora J."/>
            <person name="Crous P."/>
            <person name="Grigoriev I."/>
        </authorList>
    </citation>
    <scope>NUCLEOTIDE SEQUENCE</scope>
    <source>
        <strain evidence="1">CBS 113979</strain>
    </source>
</reference>
<accession>A0A6G1HDW3</accession>
<evidence type="ECO:0000313" key="1">
    <source>
        <dbReference type="EMBL" id="KAF1991242.1"/>
    </source>
</evidence>
<keyword evidence="2" id="KW-1185">Reference proteome</keyword>